<dbReference type="GO" id="GO:0016831">
    <property type="term" value="F:carboxy-lyase activity"/>
    <property type="evidence" value="ECO:0007669"/>
    <property type="project" value="UniProtKB-KW"/>
</dbReference>
<feature type="non-terminal residue" evidence="7">
    <location>
        <position position="1"/>
    </location>
</feature>
<dbReference type="Gene3D" id="3.40.640.10">
    <property type="entry name" value="Type I PLP-dependent aspartate aminotransferase-like (Major domain)"/>
    <property type="match status" value="1"/>
</dbReference>
<accession>A0A6L2K1Z9</accession>
<evidence type="ECO:0000256" key="3">
    <source>
        <dbReference type="ARBA" id="ARBA00022793"/>
    </source>
</evidence>
<dbReference type="InterPro" id="IPR015424">
    <property type="entry name" value="PyrdxlP-dep_Trfase"/>
</dbReference>
<gene>
    <name evidence="7" type="ORF">Tci_015359</name>
</gene>
<comment type="similarity">
    <text evidence="2 6">Belongs to the group II decarboxylase family.</text>
</comment>
<comment type="caution">
    <text evidence="7">The sequence shown here is derived from an EMBL/GenBank/DDBJ whole genome shotgun (WGS) entry which is preliminary data.</text>
</comment>
<dbReference type="InterPro" id="IPR015422">
    <property type="entry name" value="PyrdxlP-dep_Trfase_small"/>
</dbReference>
<dbReference type="PANTHER" id="PTHR11999:SF70">
    <property type="entry name" value="MIP05841P"/>
    <property type="match status" value="1"/>
</dbReference>
<evidence type="ECO:0000256" key="2">
    <source>
        <dbReference type="ARBA" id="ARBA00009533"/>
    </source>
</evidence>
<proteinExistence type="inferred from homology"/>
<organism evidence="7">
    <name type="scientific">Tanacetum cinerariifolium</name>
    <name type="common">Dalmatian daisy</name>
    <name type="synonym">Chrysanthemum cinerariifolium</name>
    <dbReference type="NCBI Taxonomy" id="118510"/>
    <lineage>
        <taxon>Eukaryota</taxon>
        <taxon>Viridiplantae</taxon>
        <taxon>Streptophyta</taxon>
        <taxon>Embryophyta</taxon>
        <taxon>Tracheophyta</taxon>
        <taxon>Spermatophyta</taxon>
        <taxon>Magnoliopsida</taxon>
        <taxon>eudicotyledons</taxon>
        <taxon>Gunneridae</taxon>
        <taxon>Pentapetalae</taxon>
        <taxon>asterids</taxon>
        <taxon>campanulids</taxon>
        <taxon>Asterales</taxon>
        <taxon>Asteraceae</taxon>
        <taxon>Asteroideae</taxon>
        <taxon>Anthemideae</taxon>
        <taxon>Anthemidinae</taxon>
        <taxon>Tanacetum</taxon>
    </lineage>
</organism>
<keyword evidence="4 6" id="KW-0663">Pyridoxal phosphate</keyword>
<evidence type="ECO:0000256" key="1">
    <source>
        <dbReference type="ARBA" id="ARBA00001933"/>
    </source>
</evidence>
<dbReference type="InterPro" id="IPR015421">
    <property type="entry name" value="PyrdxlP-dep_Trfase_major"/>
</dbReference>
<name>A0A6L2K1Z9_TANCI</name>
<protein>
    <submittedName>
        <fullName evidence="7">Tyrosine decarboxylase 1</fullName>
    </submittedName>
</protein>
<dbReference type="GO" id="GO:0019752">
    <property type="term" value="P:carboxylic acid metabolic process"/>
    <property type="evidence" value="ECO:0007669"/>
    <property type="project" value="InterPro"/>
</dbReference>
<keyword evidence="5 6" id="KW-0456">Lyase</keyword>
<dbReference type="EMBL" id="BKCJ010001702">
    <property type="protein sequence ID" value="GEU43381.1"/>
    <property type="molecule type" value="Genomic_DNA"/>
</dbReference>
<dbReference type="PRINTS" id="PR00800">
    <property type="entry name" value="YHDCRBOXLASE"/>
</dbReference>
<dbReference type="Pfam" id="PF00282">
    <property type="entry name" value="Pyridoxal_deC"/>
    <property type="match status" value="1"/>
</dbReference>
<sequence>ASQEGTVVDYKDWQIPLGRRFRSLKLWMVLRLYGVENLQSYIRNHINLAKIFEDLVAQDPRFEIVATRTFSLVCFRFLPANKNEEYVNKVNRDLLDVVNSSGKMFISHTVLSGRYVLRLVVGAPLTEERHVIAAWKLFQEAASTFIEN</sequence>
<evidence type="ECO:0000256" key="6">
    <source>
        <dbReference type="RuleBase" id="RU000382"/>
    </source>
</evidence>
<evidence type="ECO:0000256" key="4">
    <source>
        <dbReference type="ARBA" id="ARBA00022898"/>
    </source>
</evidence>
<dbReference type="GO" id="GO:0006520">
    <property type="term" value="P:amino acid metabolic process"/>
    <property type="evidence" value="ECO:0007669"/>
    <property type="project" value="InterPro"/>
</dbReference>
<dbReference type="GO" id="GO:0005737">
    <property type="term" value="C:cytoplasm"/>
    <property type="evidence" value="ECO:0007669"/>
    <property type="project" value="TreeGrafter"/>
</dbReference>
<dbReference type="Gene3D" id="3.90.1150.10">
    <property type="entry name" value="Aspartate Aminotransferase, domain 1"/>
    <property type="match status" value="1"/>
</dbReference>
<dbReference type="InterPro" id="IPR002129">
    <property type="entry name" value="PyrdxlP-dep_de-COase"/>
</dbReference>
<dbReference type="GO" id="GO:0030170">
    <property type="term" value="F:pyridoxal phosphate binding"/>
    <property type="evidence" value="ECO:0007669"/>
    <property type="project" value="InterPro"/>
</dbReference>
<keyword evidence="3" id="KW-0210">Decarboxylase</keyword>
<comment type="cofactor">
    <cofactor evidence="1 6">
        <name>pyridoxal 5'-phosphate</name>
        <dbReference type="ChEBI" id="CHEBI:597326"/>
    </cofactor>
</comment>
<dbReference type="AlphaFoldDB" id="A0A6L2K1Z9"/>
<evidence type="ECO:0000313" key="7">
    <source>
        <dbReference type="EMBL" id="GEU43381.1"/>
    </source>
</evidence>
<dbReference type="InterPro" id="IPR010977">
    <property type="entry name" value="Aromatic_deC"/>
</dbReference>
<dbReference type="SUPFAM" id="SSF53383">
    <property type="entry name" value="PLP-dependent transferases"/>
    <property type="match status" value="1"/>
</dbReference>
<evidence type="ECO:0000256" key="5">
    <source>
        <dbReference type="ARBA" id="ARBA00023239"/>
    </source>
</evidence>
<dbReference type="PANTHER" id="PTHR11999">
    <property type="entry name" value="GROUP II PYRIDOXAL-5-PHOSPHATE DECARBOXYLASE"/>
    <property type="match status" value="1"/>
</dbReference>
<reference evidence="7" key="1">
    <citation type="journal article" date="2019" name="Sci. Rep.">
        <title>Draft genome of Tanacetum cinerariifolium, the natural source of mosquito coil.</title>
        <authorList>
            <person name="Yamashiro T."/>
            <person name="Shiraishi A."/>
            <person name="Satake H."/>
            <person name="Nakayama K."/>
        </authorList>
    </citation>
    <scope>NUCLEOTIDE SEQUENCE</scope>
</reference>